<dbReference type="GO" id="GO:1990904">
    <property type="term" value="C:ribonucleoprotein complex"/>
    <property type="evidence" value="ECO:0007669"/>
    <property type="project" value="UniProtKB-KW"/>
</dbReference>
<evidence type="ECO:0000313" key="5">
    <source>
        <dbReference type="Proteomes" id="UP000278475"/>
    </source>
</evidence>
<proteinExistence type="inferred from homology"/>
<organism evidence="4 5">
    <name type="scientific">Thermoproteota archaeon</name>
    <dbReference type="NCBI Taxonomy" id="2056631"/>
    <lineage>
        <taxon>Archaea</taxon>
        <taxon>Thermoproteota</taxon>
    </lineage>
</organism>
<accession>A0A497ER60</accession>
<evidence type="ECO:0000256" key="3">
    <source>
        <dbReference type="ARBA" id="ARBA00023274"/>
    </source>
</evidence>
<protein>
    <submittedName>
        <fullName evidence="4">50S ribosomal protein L4</fullName>
    </submittedName>
</protein>
<sequence length="38" mass="4139">MSAEQQVPVFGLDGSQLGLVKLPSVFQTAIRPDLIRRA</sequence>
<feature type="non-terminal residue" evidence="4">
    <location>
        <position position="38"/>
    </location>
</feature>
<evidence type="ECO:0000313" key="4">
    <source>
        <dbReference type="EMBL" id="RLE49542.1"/>
    </source>
</evidence>
<comment type="similarity">
    <text evidence="1">Belongs to the universal ribosomal protein uL4 family.</text>
</comment>
<dbReference type="InterPro" id="IPR023574">
    <property type="entry name" value="Ribosomal_uL4_dom_sf"/>
</dbReference>
<comment type="caution">
    <text evidence="4">The sequence shown here is derived from an EMBL/GenBank/DDBJ whole genome shotgun (WGS) entry which is preliminary data.</text>
</comment>
<keyword evidence="2 4" id="KW-0689">Ribosomal protein</keyword>
<evidence type="ECO:0000256" key="1">
    <source>
        <dbReference type="ARBA" id="ARBA00010528"/>
    </source>
</evidence>
<dbReference type="Gene3D" id="3.40.1370.10">
    <property type="match status" value="1"/>
</dbReference>
<name>A0A497ER60_9CREN</name>
<dbReference type="EMBL" id="QMQV01000031">
    <property type="protein sequence ID" value="RLE49542.1"/>
    <property type="molecule type" value="Genomic_DNA"/>
</dbReference>
<keyword evidence="3" id="KW-0687">Ribonucleoprotein</keyword>
<evidence type="ECO:0000256" key="2">
    <source>
        <dbReference type="ARBA" id="ARBA00022980"/>
    </source>
</evidence>
<dbReference type="Proteomes" id="UP000278475">
    <property type="component" value="Unassembled WGS sequence"/>
</dbReference>
<dbReference type="GO" id="GO:0006412">
    <property type="term" value="P:translation"/>
    <property type="evidence" value="ECO:0007669"/>
    <property type="project" value="InterPro"/>
</dbReference>
<dbReference type="GO" id="GO:0005840">
    <property type="term" value="C:ribosome"/>
    <property type="evidence" value="ECO:0007669"/>
    <property type="project" value="UniProtKB-KW"/>
</dbReference>
<reference evidence="4 5" key="1">
    <citation type="submission" date="2018-06" db="EMBL/GenBank/DDBJ databases">
        <title>Extensive metabolic versatility and redundancy in microbially diverse, dynamic hydrothermal sediments.</title>
        <authorList>
            <person name="Dombrowski N."/>
            <person name="Teske A."/>
            <person name="Baker B.J."/>
        </authorList>
    </citation>
    <scope>NUCLEOTIDE SEQUENCE [LARGE SCALE GENOMIC DNA]</scope>
    <source>
        <strain evidence="4">B66_G16</strain>
    </source>
</reference>
<dbReference type="AlphaFoldDB" id="A0A497ER60"/>
<dbReference type="GO" id="GO:0003735">
    <property type="term" value="F:structural constituent of ribosome"/>
    <property type="evidence" value="ECO:0007669"/>
    <property type="project" value="InterPro"/>
</dbReference>
<gene>
    <name evidence="4" type="primary">rpl4lp</name>
    <name evidence="4" type="ORF">DRJ31_04620</name>
</gene>